<dbReference type="Pfam" id="PF24807">
    <property type="entry name" value="WD40_CDC20-Fz"/>
    <property type="match status" value="1"/>
</dbReference>
<dbReference type="GO" id="GO:0010997">
    <property type="term" value="F:anaphase-promoting complex binding"/>
    <property type="evidence" value="ECO:0007669"/>
    <property type="project" value="EnsemblFungi"/>
</dbReference>
<dbReference type="PANTHER" id="PTHR19918:SF8">
    <property type="entry name" value="FI02843P"/>
    <property type="match status" value="1"/>
</dbReference>
<feature type="compositionally biased region" description="Polar residues" evidence="8">
    <location>
        <begin position="24"/>
        <end position="36"/>
    </location>
</feature>
<dbReference type="InterPro" id="IPR015943">
    <property type="entry name" value="WD40/YVTN_repeat-like_dom_sf"/>
</dbReference>
<organism evidence="10 11">
    <name type="scientific">Candida glabrata</name>
    <name type="common">Yeast</name>
    <name type="synonym">Torulopsis glabrata</name>
    <dbReference type="NCBI Taxonomy" id="5478"/>
    <lineage>
        <taxon>Eukaryota</taxon>
        <taxon>Fungi</taxon>
        <taxon>Dikarya</taxon>
        <taxon>Ascomycota</taxon>
        <taxon>Saccharomycotina</taxon>
        <taxon>Saccharomycetes</taxon>
        <taxon>Saccharomycetales</taxon>
        <taxon>Saccharomycetaceae</taxon>
        <taxon>Nakaseomyces</taxon>
    </lineage>
</organism>
<feature type="region of interest" description="Disordered" evidence="8">
    <location>
        <begin position="581"/>
        <end position="606"/>
    </location>
</feature>
<feature type="repeat" description="WD" evidence="7">
    <location>
        <begin position="373"/>
        <end position="414"/>
    </location>
</feature>
<dbReference type="AlphaFoldDB" id="A0A0W0DVV2"/>
<dbReference type="GO" id="GO:0005680">
    <property type="term" value="C:anaphase-promoting complex"/>
    <property type="evidence" value="ECO:0007669"/>
    <property type="project" value="EnsemblFungi"/>
</dbReference>
<evidence type="ECO:0000256" key="5">
    <source>
        <dbReference type="ARBA" id="ARBA00022776"/>
    </source>
</evidence>
<dbReference type="InterPro" id="IPR001680">
    <property type="entry name" value="WD40_rpt"/>
</dbReference>
<accession>A0A0W0DVV2</accession>
<dbReference type="InterPro" id="IPR056150">
    <property type="entry name" value="WD40_CDC20-Fz"/>
</dbReference>
<keyword evidence="5" id="KW-0498">Mitosis</keyword>
<dbReference type="GO" id="GO:0040020">
    <property type="term" value="P:regulation of meiotic nuclear division"/>
    <property type="evidence" value="ECO:0007669"/>
    <property type="project" value="EnsemblFungi"/>
</dbReference>
<evidence type="ECO:0000256" key="7">
    <source>
        <dbReference type="PROSITE-ProRule" id="PRU00221"/>
    </source>
</evidence>
<evidence type="ECO:0000313" key="10">
    <source>
        <dbReference type="EMBL" id="KTB00014.1"/>
    </source>
</evidence>
<dbReference type="GO" id="GO:1990757">
    <property type="term" value="F:ubiquitin ligase activator activity"/>
    <property type="evidence" value="ECO:0007669"/>
    <property type="project" value="EnsemblFungi"/>
</dbReference>
<evidence type="ECO:0000313" key="11">
    <source>
        <dbReference type="Proteomes" id="UP000054886"/>
    </source>
</evidence>
<reference evidence="10 11" key="1">
    <citation type="submission" date="2015-10" db="EMBL/GenBank/DDBJ databases">
        <title>Draft genomes sequences of Candida glabrata isolates 1A, 1B, 2A, 2B, 3A and 3B.</title>
        <authorList>
            <person name="Haavelsrud O.E."/>
            <person name="Gaustad P."/>
        </authorList>
    </citation>
    <scope>NUCLEOTIDE SEQUENCE [LARGE SCALE GENOMIC DNA]</scope>
    <source>
        <strain evidence="10">910700640</strain>
    </source>
</reference>
<evidence type="ECO:0000256" key="3">
    <source>
        <dbReference type="ARBA" id="ARBA00022618"/>
    </source>
</evidence>
<dbReference type="GO" id="GO:1905786">
    <property type="term" value="P:positive regulation of anaphase-promoting complex-dependent catabolic process"/>
    <property type="evidence" value="ECO:0007669"/>
    <property type="project" value="EnsemblFungi"/>
</dbReference>
<comment type="caution">
    <text evidence="10">The sequence shown here is derived from an EMBL/GenBank/DDBJ whole genome shotgun (WGS) entry which is preliminary data.</text>
</comment>
<dbReference type="GO" id="GO:0045842">
    <property type="term" value="P:positive regulation of mitotic metaphase/anaphase transition"/>
    <property type="evidence" value="ECO:0007669"/>
    <property type="project" value="EnsemblFungi"/>
</dbReference>
<dbReference type="GO" id="GO:1990333">
    <property type="term" value="C:mitotic checkpoint complex, CDC20-MAD2 subcomplex"/>
    <property type="evidence" value="ECO:0007669"/>
    <property type="project" value="EnsemblFungi"/>
</dbReference>
<dbReference type="GO" id="GO:0051321">
    <property type="term" value="P:meiotic cell cycle"/>
    <property type="evidence" value="ECO:0007669"/>
    <property type="project" value="EnsemblFungi"/>
</dbReference>
<dbReference type="InterPro" id="IPR019775">
    <property type="entry name" value="WD40_repeat_CS"/>
</dbReference>
<sequence length="621" mass="69522">MINKNDNSLASSAKRSALSVASPTKLNIMSSQNGNTKLHKVTKRPLERSHSLNIKNGNANEPFGKFSRPKISVQAPPLLKRNSSFFKEKSTSLYSRSDFAFNSPSKSQELSKSPMSSSQPLPNDDTITLTDRFLPTLQSGSQNKVQHISLDTELPPPNASPVTHLRAQTKLVFKQNVAEACGLEMDNRILQYLPAPPSYSRERPATLMRRHQYHYQNRSSQTQLQKKNTELMKLRKVNTNPERILDAPGFQDDFYLNLIDWSKKNILAIALNDSLYLWNGNNGEATLLKEYEECQITSVHWSDDDCHISIGKSDGNTEIWDVETSTLVRTMRSKLNVRIGSQSWLETLLTTGFRSGEIQINDVRIKDHIVNTWDEHTGEVCGLSYKADGLQLASGGNDNTMMIWDTRTSMPQFVKKDHSAAVKALAWSPTNAGLLASGGGQTDQQIHFWNSTTGAKLHTINTGSQVSSLHWGQSYDTKGNMNVEIVATGGSPDNSISIYNYETRYKVAEVVHAHDARICCSKLSPDGTVLATIGGDENLKFYKIFEPKRKYKQKSKGNVVEELMTNNTPYYRERLDASRKLTNNDDSDYESSSYHHESVTRTVINSKSPSSAAKATDFLIR</sequence>
<dbReference type="GO" id="GO:0034399">
    <property type="term" value="C:nuclear periphery"/>
    <property type="evidence" value="ECO:0007669"/>
    <property type="project" value="EnsemblFungi"/>
</dbReference>
<keyword evidence="4" id="KW-0677">Repeat</keyword>
<dbReference type="PANTHER" id="PTHR19918">
    <property type="entry name" value="CELL DIVISION CYCLE 20 CDC20 FIZZY -RELATED"/>
    <property type="match status" value="1"/>
</dbReference>
<feature type="region of interest" description="Disordered" evidence="8">
    <location>
        <begin position="102"/>
        <end position="127"/>
    </location>
</feature>
<keyword evidence="2 7" id="KW-0853">WD repeat</keyword>
<dbReference type="PROSITE" id="PS50294">
    <property type="entry name" value="WD_REPEATS_REGION"/>
    <property type="match status" value="1"/>
</dbReference>
<dbReference type="VEuPathDB" id="FungiDB:GVI51_F06897"/>
<feature type="repeat" description="WD" evidence="7">
    <location>
        <begin position="296"/>
        <end position="330"/>
    </location>
</feature>
<dbReference type="Proteomes" id="UP000054886">
    <property type="component" value="Unassembled WGS sequence"/>
</dbReference>
<dbReference type="FunFam" id="2.130.10.10:FF:000098">
    <property type="entry name" value="WD repeat-containing protein slp1"/>
    <property type="match status" value="1"/>
</dbReference>
<evidence type="ECO:0000256" key="8">
    <source>
        <dbReference type="SAM" id="MobiDB-lite"/>
    </source>
</evidence>
<dbReference type="SUPFAM" id="SSF50998">
    <property type="entry name" value="Quinoprotein alcohol dehydrogenase-like"/>
    <property type="match status" value="1"/>
</dbReference>
<dbReference type="SMART" id="SM00320">
    <property type="entry name" value="WD40"/>
    <property type="match status" value="6"/>
</dbReference>
<dbReference type="VEuPathDB" id="FungiDB:CAGL0F07337g"/>
<evidence type="ECO:0000256" key="6">
    <source>
        <dbReference type="ARBA" id="ARBA00023306"/>
    </source>
</evidence>
<keyword evidence="6" id="KW-0131">Cell cycle</keyword>
<feature type="domain" description="CDC20/Fizzy WD40" evidence="9">
    <location>
        <begin position="245"/>
        <end position="542"/>
    </location>
</feature>
<proteinExistence type="inferred from homology"/>
<dbReference type="VEuPathDB" id="FungiDB:GWK60_F06875"/>
<dbReference type="PROSITE" id="PS50082">
    <property type="entry name" value="WD_REPEATS_2"/>
    <property type="match status" value="2"/>
</dbReference>
<evidence type="ECO:0000259" key="9">
    <source>
        <dbReference type="Pfam" id="PF24807"/>
    </source>
</evidence>
<dbReference type="GO" id="GO:0031145">
    <property type="term" value="P:anaphase-promoting complex-dependent catabolic process"/>
    <property type="evidence" value="ECO:0007669"/>
    <property type="project" value="EnsemblFungi"/>
</dbReference>
<feature type="compositionally biased region" description="Low complexity" evidence="8">
    <location>
        <begin position="8"/>
        <end position="22"/>
    </location>
</feature>
<evidence type="ECO:0000256" key="4">
    <source>
        <dbReference type="ARBA" id="ARBA00022737"/>
    </source>
</evidence>
<evidence type="ECO:0000256" key="1">
    <source>
        <dbReference type="ARBA" id="ARBA00006445"/>
    </source>
</evidence>
<dbReference type="VEuPathDB" id="FungiDB:B1J91_F07337g"/>
<protein>
    <submittedName>
        <fullName evidence="10">APC/C activator protein CDC20</fullName>
    </submittedName>
</protein>
<feature type="region of interest" description="Disordered" evidence="8">
    <location>
        <begin position="1"/>
        <end position="69"/>
    </location>
</feature>
<dbReference type="InterPro" id="IPR011047">
    <property type="entry name" value="Quinoprotein_ADH-like_sf"/>
</dbReference>
<dbReference type="GO" id="GO:0051301">
    <property type="term" value="P:cell division"/>
    <property type="evidence" value="ECO:0007669"/>
    <property type="project" value="UniProtKB-KW"/>
</dbReference>
<dbReference type="PROSITE" id="PS00678">
    <property type="entry name" value="WD_REPEATS_1"/>
    <property type="match status" value="2"/>
</dbReference>
<name>A0A0W0DVV2_CANGB</name>
<comment type="similarity">
    <text evidence="1">Belongs to the WD repeat CDC20/Fizzy family.</text>
</comment>
<dbReference type="GO" id="GO:0007094">
    <property type="term" value="P:mitotic spindle assembly checkpoint signaling"/>
    <property type="evidence" value="ECO:0007669"/>
    <property type="project" value="EnsemblFungi"/>
</dbReference>
<gene>
    <name evidence="10" type="ORF">AO440_001406</name>
</gene>
<dbReference type="Gene3D" id="2.130.10.10">
    <property type="entry name" value="YVTN repeat-like/Quinoprotein amine dehydrogenase"/>
    <property type="match status" value="1"/>
</dbReference>
<evidence type="ECO:0000256" key="2">
    <source>
        <dbReference type="ARBA" id="ARBA00022574"/>
    </source>
</evidence>
<dbReference type="InterPro" id="IPR033010">
    <property type="entry name" value="Cdc20/Fizzy"/>
</dbReference>
<dbReference type="EMBL" id="LLZZ01000141">
    <property type="protein sequence ID" value="KTB00014.1"/>
    <property type="molecule type" value="Genomic_DNA"/>
</dbReference>
<keyword evidence="3" id="KW-0132">Cell division</keyword>